<dbReference type="Pfam" id="PF04794">
    <property type="entry name" value="YdjC"/>
    <property type="match status" value="1"/>
</dbReference>
<sequence>MGRSLVLGIAVFVGYVPALTAHATPLGSCLGFKPQDKVVIVEATDVGMQTDIDAAAFELVDSGAIQTLALLPAGKTFDSAAQRARTRNLNVGITLALTNEAQDKLPWRGVLPAATVPSLYNGQGNLWRTPAELAQHATEIDVRLELNAQIAKARDAGLSISHLEPRSAFWRASPMLTRVYLSLARQTGYAMITTLGDMPLDRQQALNRNGQRAGIITPDTASSLITPATSKSADRTDDYAALLRRMPAGVNLLFIRPALGTPAAKAQLSDLPLRQADYAAWSDADLQKSAQRDRIRFTNFNSLQSLQGKINDDTDECLMQAFNQ</sequence>
<dbReference type="EMBL" id="BMLX01000001">
    <property type="protein sequence ID" value="GGP17961.1"/>
    <property type="molecule type" value="Genomic_DNA"/>
</dbReference>
<evidence type="ECO:0000256" key="5">
    <source>
        <dbReference type="ARBA" id="ARBA00023277"/>
    </source>
</evidence>
<keyword evidence="4" id="KW-0460">Magnesium</keyword>
<gene>
    <name evidence="6" type="ORF">GCM10010970_02440</name>
</gene>
<protein>
    <submittedName>
        <fullName evidence="6">Uncharacterized protein</fullName>
    </submittedName>
</protein>
<dbReference type="InterPro" id="IPR006879">
    <property type="entry name" value="YdjC-like"/>
</dbReference>
<reference evidence="7" key="1">
    <citation type="journal article" date="2019" name="Int. J. Syst. Evol. Microbiol.">
        <title>The Global Catalogue of Microorganisms (GCM) 10K type strain sequencing project: providing services to taxonomists for standard genome sequencing and annotation.</title>
        <authorList>
            <consortium name="The Broad Institute Genomics Platform"/>
            <consortium name="The Broad Institute Genome Sequencing Center for Infectious Disease"/>
            <person name="Wu L."/>
            <person name="Ma J."/>
        </authorList>
    </citation>
    <scope>NUCLEOTIDE SEQUENCE [LARGE SCALE GENOMIC DNA]</scope>
    <source>
        <strain evidence="7">CGMCC 1.8859</strain>
    </source>
</reference>
<keyword evidence="3" id="KW-0378">Hydrolase</keyword>
<evidence type="ECO:0000256" key="2">
    <source>
        <dbReference type="ARBA" id="ARBA00022723"/>
    </source>
</evidence>
<accession>A0ABQ2P4K8</accession>
<keyword evidence="2" id="KW-0479">Metal-binding</keyword>
<dbReference type="InterPro" id="IPR011330">
    <property type="entry name" value="Glyco_hydro/deAcase_b/a-brl"/>
</dbReference>
<evidence type="ECO:0000256" key="1">
    <source>
        <dbReference type="ARBA" id="ARBA00001946"/>
    </source>
</evidence>
<dbReference type="Gene3D" id="3.20.20.370">
    <property type="entry name" value="Glycoside hydrolase/deacetylase"/>
    <property type="match status" value="1"/>
</dbReference>
<name>A0ABQ2P4K8_9NEIS</name>
<proteinExistence type="predicted"/>
<evidence type="ECO:0000313" key="6">
    <source>
        <dbReference type="EMBL" id="GGP17961.1"/>
    </source>
</evidence>
<keyword evidence="7" id="KW-1185">Reference proteome</keyword>
<comment type="cofactor">
    <cofactor evidence="1">
        <name>Mg(2+)</name>
        <dbReference type="ChEBI" id="CHEBI:18420"/>
    </cofactor>
</comment>
<dbReference type="SUPFAM" id="SSF88713">
    <property type="entry name" value="Glycoside hydrolase/deacetylase"/>
    <property type="match status" value="1"/>
</dbReference>
<evidence type="ECO:0000256" key="4">
    <source>
        <dbReference type="ARBA" id="ARBA00022842"/>
    </source>
</evidence>
<dbReference type="Proteomes" id="UP000637267">
    <property type="component" value="Unassembled WGS sequence"/>
</dbReference>
<keyword evidence="5" id="KW-0119">Carbohydrate metabolism</keyword>
<evidence type="ECO:0000313" key="7">
    <source>
        <dbReference type="Proteomes" id="UP000637267"/>
    </source>
</evidence>
<organism evidence="6 7">
    <name type="scientific">Silvimonas iriomotensis</name>
    <dbReference type="NCBI Taxonomy" id="449662"/>
    <lineage>
        <taxon>Bacteria</taxon>
        <taxon>Pseudomonadati</taxon>
        <taxon>Pseudomonadota</taxon>
        <taxon>Betaproteobacteria</taxon>
        <taxon>Neisseriales</taxon>
        <taxon>Chitinibacteraceae</taxon>
        <taxon>Silvimonas</taxon>
    </lineage>
</organism>
<evidence type="ECO:0000256" key="3">
    <source>
        <dbReference type="ARBA" id="ARBA00022801"/>
    </source>
</evidence>
<comment type="caution">
    <text evidence="6">The sequence shown here is derived from an EMBL/GenBank/DDBJ whole genome shotgun (WGS) entry which is preliminary data.</text>
</comment>